<keyword evidence="2" id="KW-0479">Metal-binding</keyword>
<evidence type="ECO:0000313" key="6">
    <source>
        <dbReference type="Proteomes" id="UP000620124"/>
    </source>
</evidence>
<dbReference type="Pfam" id="PF14223">
    <property type="entry name" value="Retrotran_gag_2"/>
    <property type="match status" value="1"/>
</dbReference>
<dbReference type="InterPro" id="IPR001878">
    <property type="entry name" value="Znf_CCHC"/>
</dbReference>
<protein>
    <submittedName>
        <fullName evidence="5">CCHC-type domain-containing protein</fullName>
    </submittedName>
</protein>
<feature type="region of interest" description="Disordered" evidence="3">
    <location>
        <begin position="121"/>
        <end position="142"/>
    </location>
</feature>
<dbReference type="OrthoDB" id="3269759at2759"/>
<evidence type="ECO:0000313" key="5">
    <source>
        <dbReference type="EMBL" id="KAF7355815.1"/>
    </source>
</evidence>
<dbReference type="InterPro" id="IPR036875">
    <property type="entry name" value="Znf_CCHC_sf"/>
</dbReference>
<dbReference type="PROSITE" id="PS50158">
    <property type="entry name" value="ZF_CCHC"/>
    <property type="match status" value="1"/>
</dbReference>
<comment type="caution">
    <text evidence="5">The sequence shown here is derived from an EMBL/GenBank/DDBJ whole genome shotgun (WGS) entry which is preliminary data.</text>
</comment>
<feature type="compositionally biased region" description="Acidic residues" evidence="3">
    <location>
        <begin position="191"/>
        <end position="207"/>
    </location>
</feature>
<feature type="domain" description="CCHC-type" evidence="4">
    <location>
        <begin position="105"/>
        <end position="118"/>
    </location>
</feature>
<evidence type="ECO:0000256" key="1">
    <source>
        <dbReference type="ARBA" id="ARBA00022664"/>
    </source>
</evidence>
<dbReference type="SUPFAM" id="SSF57756">
    <property type="entry name" value="Retrovirus zinc finger-like domains"/>
    <property type="match status" value="1"/>
</dbReference>
<keyword evidence="2" id="KW-0862">Zinc</keyword>
<feature type="compositionally biased region" description="Basic and acidic residues" evidence="3">
    <location>
        <begin position="121"/>
        <end position="130"/>
    </location>
</feature>
<keyword evidence="2" id="KW-0863">Zinc-finger</keyword>
<sequence>MVTVDLRRKLQDERCADGGDVKAHLTKLQTIREDLIAMGADPGDKEFVAIVLGSLPNSWETYLSALTGAASLLGQSLDPDTVLQGIKAAFYGNSGNKGPKKNMQCFNCKKKGHMARDCWAKGGGKEDQNPYRKPKDRAHTAKAEKEFDAAWTATGWPEDFVEFDELDEEEDEFNCASNDEYADMPPLMDVSDTDEEADSDSDEDPEL</sequence>
<dbReference type="Proteomes" id="UP000620124">
    <property type="component" value="Unassembled WGS sequence"/>
</dbReference>
<dbReference type="AlphaFoldDB" id="A0A8H6Y7P3"/>
<keyword evidence="6" id="KW-1185">Reference proteome</keyword>
<feature type="region of interest" description="Disordered" evidence="3">
    <location>
        <begin position="166"/>
        <end position="207"/>
    </location>
</feature>
<organism evidence="5 6">
    <name type="scientific">Mycena venus</name>
    <dbReference type="NCBI Taxonomy" id="2733690"/>
    <lineage>
        <taxon>Eukaryota</taxon>
        <taxon>Fungi</taxon>
        <taxon>Dikarya</taxon>
        <taxon>Basidiomycota</taxon>
        <taxon>Agaricomycotina</taxon>
        <taxon>Agaricomycetes</taxon>
        <taxon>Agaricomycetidae</taxon>
        <taxon>Agaricales</taxon>
        <taxon>Marasmiineae</taxon>
        <taxon>Mycenaceae</taxon>
        <taxon>Mycena</taxon>
    </lineage>
</organism>
<evidence type="ECO:0000259" key="4">
    <source>
        <dbReference type="PROSITE" id="PS50158"/>
    </source>
</evidence>
<name>A0A8H6Y7P3_9AGAR</name>
<proteinExistence type="predicted"/>
<dbReference type="GO" id="GO:0006397">
    <property type="term" value="P:mRNA processing"/>
    <property type="evidence" value="ECO:0007669"/>
    <property type="project" value="UniProtKB-KW"/>
</dbReference>
<keyword evidence="1" id="KW-0507">mRNA processing</keyword>
<gene>
    <name evidence="5" type="ORF">MVEN_00909700</name>
</gene>
<evidence type="ECO:0000256" key="3">
    <source>
        <dbReference type="SAM" id="MobiDB-lite"/>
    </source>
</evidence>
<dbReference type="GO" id="GO:0003676">
    <property type="term" value="F:nucleic acid binding"/>
    <property type="evidence" value="ECO:0007669"/>
    <property type="project" value="InterPro"/>
</dbReference>
<dbReference type="GO" id="GO:0008270">
    <property type="term" value="F:zinc ion binding"/>
    <property type="evidence" value="ECO:0007669"/>
    <property type="project" value="UniProtKB-KW"/>
</dbReference>
<reference evidence="5" key="1">
    <citation type="submission" date="2020-05" db="EMBL/GenBank/DDBJ databases">
        <title>Mycena genomes resolve the evolution of fungal bioluminescence.</title>
        <authorList>
            <person name="Tsai I.J."/>
        </authorList>
    </citation>
    <scope>NUCLEOTIDE SEQUENCE</scope>
    <source>
        <strain evidence="5">CCC161011</strain>
    </source>
</reference>
<accession>A0A8H6Y7P3</accession>
<dbReference type="SMART" id="SM00343">
    <property type="entry name" value="ZnF_C2HC"/>
    <property type="match status" value="1"/>
</dbReference>
<dbReference type="Pfam" id="PF00098">
    <property type="entry name" value="zf-CCHC"/>
    <property type="match status" value="1"/>
</dbReference>
<evidence type="ECO:0000256" key="2">
    <source>
        <dbReference type="PROSITE-ProRule" id="PRU00047"/>
    </source>
</evidence>
<dbReference type="Gene3D" id="4.10.60.10">
    <property type="entry name" value="Zinc finger, CCHC-type"/>
    <property type="match status" value="1"/>
</dbReference>
<dbReference type="EMBL" id="JACAZI010000007">
    <property type="protein sequence ID" value="KAF7355815.1"/>
    <property type="molecule type" value="Genomic_DNA"/>
</dbReference>